<dbReference type="AlphaFoldDB" id="A0A7R9EIZ1"/>
<evidence type="ECO:0000259" key="9">
    <source>
        <dbReference type="Pfam" id="PF09377"/>
    </source>
</evidence>
<feature type="domain" description="Ribosome maturation protein SDO1/SBDS central" evidence="9">
    <location>
        <begin position="138"/>
        <end position="191"/>
    </location>
</feature>
<evidence type="ECO:0000256" key="6">
    <source>
        <dbReference type="ARBA" id="ARBA00023242"/>
    </source>
</evidence>
<dbReference type="SUPFAM" id="SSF89895">
    <property type="entry name" value="FYSH domain"/>
    <property type="match status" value="1"/>
</dbReference>
<dbReference type="InterPro" id="IPR046928">
    <property type="entry name" value="SDO1/SBDS_C"/>
</dbReference>
<feature type="domain" description="Ribosome maturation protein SDO1/SBDS N-terminal" evidence="8">
    <location>
        <begin position="15"/>
        <end position="101"/>
    </location>
</feature>
<feature type="domain" description="Ribosome maturation protein SDO1/SBDS C-terminal" evidence="10">
    <location>
        <begin position="193"/>
        <end position="261"/>
    </location>
</feature>
<evidence type="ECO:0000313" key="11">
    <source>
        <dbReference type="EMBL" id="CAD7433773.1"/>
    </source>
</evidence>
<keyword evidence="5" id="KW-0690">Ribosome biogenesis</keyword>
<dbReference type="GO" id="GO:0042254">
    <property type="term" value="P:ribosome biogenesis"/>
    <property type="evidence" value="ECO:0007669"/>
    <property type="project" value="UniProtKB-KW"/>
</dbReference>
<organism evidence="11">
    <name type="scientific">Timema monikensis</name>
    <dbReference type="NCBI Taxonomy" id="170555"/>
    <lineage>
        <taxon>Eukaryota</taxon>
        <taxon>Metazoa</taxon>
        <taxon>Ecdysozoa</taxon>
        <taxon>Arthropoda</taxon>
        <taxon>Hexapoda</taxon>
        <taxon>Insecta</taxon>
        <taxon>Pterygota</taxon>
        <taxon>Neoptera</taxon>
        <taxon>Polyneoptera</taxon>
        <taxon>Phasmatodea</taxon>
        <taxon>Timematodea</taxon>
        <taxon>Timematoidea</taxon>
        <taxon>Timematidae</taxon>
        <taxon>Timema</taxon>
    </lineage>
</organism>
<protein>
    <recommendedName>
        <fullName evidence="12">Ribosome maturation protein SBDS</fullName>
    </recommendedName>
</protein>
<evidence type="ECO:0000259" key="8">
    <source>
        <dbReference type="Pfam" id="PF01172"/>
    </source>
</evidence>
<dbReference type="InterPro" id="IPR036786">
    <property type="entry name" value="Ribosome_mat_SBDS_N_sf"/>
</dbReference>
<accession>A0A7R9EIZ1</accession>
<dbReference type="FunFam" id="3.30.1250.10:FF:000001">
    <property type="entry name" value="SBDS, ribosome maturation factor"/>
    <property type="match status" value="1"/>
</dbReference>
<dbReference type="SUPFAM" id="SSF109728">
    <property type="entry name" value="Hypothetical protein AF0491, middle domain"/>
    <property type="match status" value="1"/>
</dbReference>
<gene>
    <name evidence="11" type="ORF">TMSB3V08_LOCUS10440</name>
</gene>
<dbReference type="InterPro" id="IPR018023">
    <property type="entry name" value="Ribosome_mat_SBDS_CS"/>
</dbReference>
<evidence type="ECO:0000259" key="10">
    <source>
        <dbReference type="Pfam" id="PF20268"/>
    </source>
</evidence>
<dbReference type="PROSITE" id="PS01267">
    <property type="entry name" value="UPF0023"/>
    <property type="match status" value="1"/>
</dbReference>
<keyword evidence="6" id="KW-0539">Nucleus</keyword>
<dbReference type="InterPro" id="IPR019783">
    <property type="entry name" value="SDO1/SBDS_N"/>
</dbReference>
<proteinExistence type="inferred from homology"/>
<dbReference type="GO" id="GO:0005634">
    <property type="term" value="C:nucleus"/>
    <property type="evidence" value="ECO:0007669"/>
    <property type="project" value="UniProtKB-SubCell"/>
</dbReference>
<reference evidence="11" key="1">
    <citation type="submission" date="2020-11" db="EMBL/GenBank/DDBJ databases">
        <authorList>
            <person name="Tran Van P."/>
        </authorList>
    </citation>
    <scope>NUCLEOTIDE SEQUENCE</scope>
</reference>
<dbReference type="Pfam" id="PF01172">
    <property type="entry name" value="SBDS_N"/>
    <property type="match status" value="1"/>
</dbReference>
<evidence type="ECO:0000256" key="2">
    <source>
        <dbReference type="ARBA" id="ARBA00004496"/>
    </source>
</evidence>
<dbReference type="Pfam" id="PF20268">
    <property type="entry name" value="SBDS_C"/>
    <property type="match status" value="1"/>
</dbReference>
<comment type="similarity">
    <text evidence="3">Belongs to the SDO1/SBDS family.</text>
</comment>
<name>A0A7R9EIZ1_9NEOP</name>
<dbReference type="PANTHER" id="PTHR10927:SF1">
    <property type="entry name" value="RIBOSOME MATURATION PROTEIN SBDS"/>
    <property type="match status" value="1"/>
</dbReference>
<evidence type="ECO:0000256" key="5">
    <source>
        <dbReference type="ARBA" id="ARBA00022517"/>
    </source>
</evidence>
<dbReference type="GO" id="GO:0005737">
    <property type="term" value="C:cytoplasm"/>
    <property type="evidence" value="ECO:0007669"/>
    <property type="project" value="UniProtKB-SubCell"/>
</dbReference>
<evidence type="ECO:0000256" key="3">
    <source>
        <dbReference type="ARBA" id="ARBA00007433"/>
    </source>
</evidence>
<dbReference type="PANTHER" id="PTHR10927">
    <property type="entry name" value="RIBOSOME MATURATION PROTEIN SBDS"/>
    <property type="match status" value="1"/>
</dbReference>
<comment type="subunit">
    <text evidence="7">Associates with the 60S ribosomal subunit.</text>
</comment>
<dbReference type="EMBL" id="OB796771">
    <property type="protein sequence ID" value="CAD7433773.1"/>
    <property type="molecule type" value="Genomic_DNA"/>
</dbReference>
<keyword evidence="4" id="KW-0963">Cytoplasm</keyword>
<evidence type="ECO:0000256" key="1">
    <source>
        <dbReference type="ARBA" id="ARBA00004123"/>
    </source>
</evidence>
<dbReference type="Pfam" id="PF09377">
    <property type="entry name" value="SBDS_domain_II"/>
    <property type="match status" value="1"/>
</dbReference>
<dbReference type="InterPro" id="IPR039100">
    <property type="entry name" value="Sdo1/SBDS-like"/>
</dbReference>
<dbReference type="Gene3D" id="3.30.70.240">
    <property type="match status" value="1"/>
</dbReference>
<comment type="subcellular location">
    <subcellularLocation>
        <location evidence="2">Cytoplasm</location>
    </subcellularLocation>
    <subcellularLocation>
        <location evidence="1">Nucleus</location>
    </subcellularLocation>
</comment>
<dbReference type="InterPro" id="IPR037188">
    <property type="entry name" value="Sdo1/SBDS_central_sf"/>
</dbReference>
<dbReference type="Gene3D" id="1.10.10.900">
    <property type="entry name" value="SBDS protein C-terminal domain, subdomain 1"/>
    <property type="match status" value="1"/>
</dbReference>
<evidence type="ECO:0000256" key="4">
    <source>
        <dbReference type="ARBA" id="ARBA00022490"/>
    </source>
</evidence>
<evidence type="ECO:0000256" key="7">
    <source>
        <dbReference type="ARBA" id="ARBA00049708"/>
    </source>
</evidence>
<dbReference type="Gene3D" id="3.30.1250.10">
    <property type="entry name" value="Ribosome maturation protein SBDS, N-terminal domain"/>
    <property type="match status" value="1"/>
</dbReference>
<evidence type="ECO:0008006" key="12">
    <source>
        <dbReference type="Google" id="ProtNLM"/>
    </source>
</evidence>
<dbReference type="InterPro" id="IPR018978">
    <property type="entry name" value="SDO1/SBDS_central"/>
</dbReference>
<sequence length="272" mass="31014">MSKIFTPTNQIRLTNVAVVRMKKGGKRFEIACYRNKVVSWRNKAEKDIDEVLQTHTVFINVSKGQVAKKEDLVKAFGIDDQTDICKEILAKGELQVSDKERHSQLDSLFKDIATTIAGERFLAQRSYNYQSTHFYALNKCVNPETKRPYPVSMIEKSMRDIHFSVKPNRNAKQQALDVIPQLKATIPLERAQMRLRVVISGKEARKLRDKVAKLTSSIETESWDSGALTLVCLIDPGHYREMDDIVRSETKGTGLLELLNLKEVTEGEEMLE</sequence>